<name>A0A1X7V4X5_AMPQE</name>
<dbReference type="InParanoid" id="A0A1X7V4X5"/>
<dbReference type="AlphaFoldDB" id="A0A1X7V4X5"/>
<sequence>ITLIYQQQSSMMPLVSGMHHCYYFHPVVMAVAQYLQYLQPLMHLIRHNEVRDLLYSSMTFHP</sequence>
<dbReference type="EnsemblMetazoa" id="Aqu2.1.35026_001">
    <property type="protein sequence ID" value="Aqu2.1.35026_001"/>
    <property type="gene ID" value="Aqu2.1.35026"/>
</dbReference>
<accession>A0A1X7V4X5</accession>
<evidence type="ECO:0000313" key="1">
    <source>
        <dbReference type="EnsemblMetazoa" id="Aqu2.1.35026_001"/>
    </source>
</evidence>
<reference evidence="1" key="1">
    <citation type="submission" date="2017-05" db="UniProtKB">
        <authorList>
            <consortium name="EnsemblMetazoa"/>
        </authorList>
    </citation>
    <scope>IDENTIFICATION</scope>
</reference>
<protein>
    <submittedName>
        <fullName evidence="1">Uncharacterized protein</fullName>
    </submittedName>
</protein>
<proteinExistence type="predicted"/>
<organism evidence="1">
    <name type="scientific">Amphimedon queenslandica</name>
    <name type="common">Sponge</name>
    <dbReference type="NCBI Taxonomy" id="400682"/>
    <lineage>
        <taxon>Eukaryota</taxon>
        <taxon>Metazoa</taxon>
        <taxon>Porifera</taxon>
        <taxon>Demospongiae</taxon>
        <taxon>Heteroscleromorpha</taxon>
        <taxon>Haplosclerida</taxon>
        <taxon>Niphatidae</taxon>
        <taxon>Amphimedon</taxon>
    </lineage>
</organism>